<keyword evidence="1" id="KW-0472">Membrane</keyword>
<evidence type="ECO:0000313" key="2">
    <source>
        <dbReference type="EMBL" id="TCU60249.1"/>
    </source>
</evidence>
<proteinExistence type="predicted"/>
<reference evidence="2 3" key="1">
    <citation type="submission" date="2019-03" db="EMBL/GenBank/DDBJ databases">
        <title>Genomic Encyclopedia of Type Strains, Phase IV (KMG-IV): sequencing the most valuable type-strain genomes for metagenomic binning, comparative biology and taxonomic classification.</title>
        <authorList>
            <person name="Goeker M."/>
        </authorList>
    </citation>
    <scope>NUCLEOTIDE SEQUENCE [LARGE SCALE GENOMIC DNA]</scope>
    <source>
        <strain evidence="2 3">DSM 29481</strain>
    </source>
</reference>
<comment type="caution">
    <text evidence="2">The sequence shown here is derived from an EMBL/GenBank/DDBJ whole genome shotgun (WGS) entry which is preliminary data.</text>
</comment>
<keyword evidence="1" id="KW-0812">Transmembrane</keyword>
<dbReference type="Proteomes" id="UP000295773">
    <property type="component" value="Unassembled WGS sequence"/>
</dbReference>
<sequence length="49" mass="5785">MKEVIETFLQGKLTAFFCILLALPFLIMMVSLSRRFQPMLIEKDSYKNE</sequence>
<protein>
    <submittedName>
        <fullName evidence="2">Uncharacterized protein</fullName>
    </submittedName>
</protein>
<gene>
    <name evidence="2" type="ORF">EDD61_108110</name>
</gene>
<dbReference type="EMBL" id="SMBP01000008">
    <property type="protein sequence ID" value="TCU60249.1"/>
    <property type="molecule type" value="Genomic_DNA"/>
</dbReference>
<dbReference type="RefSeq" id="WP_008690778.1">
    <property type="nucleotide sequence ID" value="NZ_AP024510.1"/>
</dbReference>
<name>A0A4R3TFU3_9FIRM</name>
<evidence type="ECO:0000256" key="1">
    <source>
        <dbReference type="SAM" id="Phobius"/>
    </source>
</evidence>
<keyword evidence="3" id="KW-1185">Reference proteome</keyword>
<keyword evidence="1" id="KW-1133">Transmembrane helix</keyword>
<evidence type="ECO:0000313" key="3">
    <source>
        <dbReference type="Proteomes" id="UP000295773"/>
    </source>
</evidence>
<feature type="transmembrane region" description="Helical" evidence="1">
    <location>
        <begin position="13"/>
        <end position="33"/>
    </location>
</feature>
<dbReference type="AlphaFoldDB" id="A0A4R3TFU3"/>
<accession>A0A4R3TFU3</accession>
<organism evidence="2 3">
    <name type="scientific">Longicatena caecimuris</name>
    <dbReference type="NCBI Taxonomy" id="1796635"/>
    <lineage>
        <taxon>Bacteria</taxon>
        <taxon>Bacillati</taxon>
        <taxon>Bacillota</taxon>
        <taxon>Erysipelotrichia</taxon>
        <taxon>Erysipelotrichales</taxon>
        <taxon>Erysipelotrichaceae</taxon>
        <taxon>Longicatena</taxon>
    </lineage>
</organism>
<dbReference type="GeneID" id="73796681"/>